<protein>
    <submittedName>
        <fullName evidence="1">RHS repeat-associated core domain-containing protein</fullName>
    </submittedName>
</protein>
<dbReference type="AlphaFoldDB" id="A0A9X2FV31"/>
<accession>A0A9X2FV31</accession>
<organism evidence="1 2">
    <name type="scientific">Idiomarina rhizosphaerae</name>
    <dbReference type="NCBI Taxonomy" id="2961572"/>
    <lineage>
        <taxon>Bacteria</taxon>
        <taxon>Pseudomonadati</taxon>
        <taxon>Pseudomonadota</taxon>
        <taxon>Gammaproteobacteria</taxon>
        <taxon>Alteromonadales</taxon>
        <taxon>Idiomarinaceae</taxon>
        <taxon>Idiomarina</taxon>
    </lineage>
</organism>
<name>A0A9X2FV31_9GAMM</name>
<dbReference type="PANTHER" id="PTHR32305">
    <property type="match status" value="1"/>
</dbReference>
<dbReference type="InterPro" id="IPR022385">
    <property type="entry name" value="Rhs_assc_core"/>
</dbReference>
<dbReference type="NCBIfam" id="TIGR03696">
    <property type="entry name" value="Rhs_assc_core"/>
    <property type="match status" value="1"/>
</dbReference>
<keyword evidence="2" id="KW-1185">Reference proteome</keyword>
<comment type="caution">
    <text evidence="1">The sequence shown here is derived from an EMBL/GenBank/DDBJ whole genome shotgun (WGS) entry which is preliminary data.</text>
</comment>
<dbReference type="RefSeq" id="WP_253617065.1">
    <property type="nucleotide sequence ID" value="NZ_JAMZDE010000001.1"/>
</dbReference>
<dbReference type="Proteomes" id="UP001139474">
    <property type="component" value="Unassembled WGS sequence"/>
</dbReference>
<dbReference type="Gene3D" id="2.180.10.10">
    <property type="entry name" value="RHS repeat-associated core"/>
    <property type="match status" value="1"/>
</dbReference>
<proteinExistence type="predicted"/>
<evidence type="ECO:0000313" key="2">
    <source>
        <dbReference type="Proteomes" id="UP001139474"/>
    </source>
</evidence>
<dbReference type="EMBL" id="JAMZDE010000001">
    <property type="protein sequence ID" value="MCP1338170.1"/>
    <property type="molecule type" value="Genomic_DNA"/>
</dbReference>
<reference evidence="1" key="1">
    <citation type="submission" date="2022-06" db="EMBL/GenBank/DDBJ databases">
        <title>Idiomarina rhizosphaerae M1R2S28.</title>
        <authorList>
            <person name="Sun J.-Q."/>
            <person name="Li L.-F."/>
        </authorList>
    </citation>
    <scope>NUCLEOTIDE SEQUENCE</scope>
    <source>
        <strain evidence="1">M1R2S28</strain>
    </source>
</reference>
<gene>
    <name evidence="1" type="ORF">NJR55_01065</name>
</gene>
<dbReference type="PANTHER" id="PTHR32305:SF15">
    <property type="entry name" value="PROTEIN RHSA-RELATED"/>
    <property type="match status" value="1"/>
</dbReference>
<dbReference type="InterPro" id="IPR050708">
    <property type="entry name" value="T6SS_VgrG/RHS"/>
</dbReference>
<sequence>MQARYYDPVIGRFYSNDPIGFRDVHSFNRYAYANNNPFRFTDPTGMSPEVDIEIPDVGEVVANMLGLDGVDEGNRVVNNGIDSVNDGIETTGRELVSRTTVSVDGTAGVGLGVKAGVTVDSGTFNGEGVELSGALTGTAYGTRASGTVNFVLVKPDASASGPIGSTTVMGGAGLGGGVTIQWTPSIGVTVHAGIAAGASVSSKVAGDKTRVFESE</sequence>
<evidence type="ECO:0000313" key="1">
    <source>
        <dbReference type="EMBL" id="MCP1338170.1"/>
    </source>
</evidence>